<evidence type="ECO:0000313" key="1">
    <source>
        <dbReference type="EMBL" id="KIM35461.1"/>
    </source>
</evidence>
<reference evidence="2" key="2">
    <citation type="submission" date="2015-01" db="EMBL/GenBank/DDBJ databases">
        <title>Evolutionary Origins and Diversification of the Mycorrhizal Mutualists.</title>
        <authorList>
            <consortium name="DOE Joint Genome Institute"/>
            <consortium name="Mycorrhizal Genomics Consortium"/>
            <person name="Kohler A."/>
            <person name="Kuo A."/>
            <person name="Nagy L.G."/>
            <person name="Floudas D."/>
            <person name="Copeland A."/>
            <person name="Barry K.W."/>
            <person name="Cichocki N."/>
            <person name="Veneault-Fourrey C."/>
            <person name="LaButti K."/>
            <person name="Lindquist E.A."/>
            <person name="Lipzen A."/>
            <person name="Lundell T."/>
            <person name="Morin E."/>
            <person name="Murat C."/>
            <person name="Riley R."/>
            <person name="Ohm R."/>
            <person name="Sun H."/>
            <person name="Tunlid A."/>
            <person name="Henrissat B."/>
            <person name="Grigoriev I.V."/>
            <person name="Hibbett D.S."/>
            <person name="Martin F."/>
        </authorList>
    </citation>
    <scope>NUCLEOTIDE SEQUENCE [LARGE SCALE GENOMIC DNA]</scope>
    <source>
        <strain evidence="2">h7</strain>
    </source>
</reference>
<keyword evidence="2" id="KW-1185">Reference proteome</keyword>
<organism evidence="1 2">
    <name type="scientific">Hebeloma cylindrosporum</name>
    <dbReference type="NCBI Taxonomy" id="76867"/>
    <lineage>
        <taxon>Eukaryota</taxon>
        <taxon>Fungi</taxon>
        <taxon>Dikarya</taxon>
        <taxon>Basidiomycota</taxon>
        <taxon>Agaricomycotina</taxon>
        <taxon>Agaricomycetes</taxon>
        <taxon>Agaricomycetidae</taxon>
        <taxon>Agaricales</taxon>
        <taxon>Agaricineae</taxon>
        <taxon>Hymenogastraceae</taxon>
        <taxon>Hebeloma</taxon>
    </lineage>
</organism>
<dbReference type="AlphaFoldDB" id="A0A0C3BVM0"/>
<gene>
    <name evidence="1" type="ORF">M413DRAFT_449751</name>
</gene>
<name>A0A0C3BVM0_HEBCY</name>
<accession>A0A0C3BVM0</accession>
<dbReference type="HOGENOM" id="CLU_2794234_0_0_1"/>
<dbReference type="EMBL" id="KN831820">
    <property type="protein sequence ID" value="KIM35461.1"/>
    <property type="molecule type" value="Genomic_DNA"/>
</dbReference>
<sequence length="71" mass="8096">MNGGADVPSSVTQRLEDGRREDMCGYTRLPHFYLFLERKGRFLQIKPFLDITRGVRPSFTPGVQCPDGFAF</sequence>
<proteinExistence type="predicted"/>
<dbReference type="Proteomes" id="UP000053424">
    <property type="component" value="Unassembled WGS sequence"/>
</dbReference>
<evidence type="ECO:0000313" key="2">
    <source>
        <dbReference type="Proteomes" id="UP000053424"/>
    </source>
</evidence>
<reference evidence="1 2" key="1">
    <citation type="submission" date="2014-04" db="EMBL/GenBank/DDBJ databases">
        <authorList>
            <consortium name="DOE Joint Genome Institute"/>
            <person name="Kuo A."/>
            <person name="Gay G."/>
            <person name="Dore J."/>
            <person name="Kohler A."/>
            <person name="Nagy L.G."/>
            <person name="Floudas D."/>
            <person name="Copeland A."/>
            <person name="Barry K.W."/>
            <person name="Cichocki N."/>
            <person name="Veneault-Fourrey C."/>
            <person name="LaButti K."/>
            <person name="Lindquist E.A."/>
            <person name="Lipzen A."/>
            <person name="Lundell T."/>
            <person name="Morin E."/>
            <person name="Murat C."/>
            <person name="Sun H."/>
            <person name="Tunlid A."/>
            <person name="Henrissat B."/>
            <person name="Grigoriev I.V."/>
            <person name="Hibbett D.S."/>
            <person name="Martin F."/>
            <person name="Nordberg H.P."/>
            <person name="Cantor M.N."/>
            <person name="Hua S.X."/>
        </authorList>
    </citation>
    <scope>NUCLEOTIDE SEQUENCE [LARGE SCALE GENOMIC DNA]</scope>
    <source>
        <strain evidence="2">h7</strain>
    </source>
</reference>
<protein>
    <submittedName>
        <fullName evidence="1">Uncharacterized protein</fullName>
    </submittedName>
</protein>